<proteinExistence type="predicted"/>
<reference evidence="5 6" key="1">
    <citation type="submission" date="2020-11" db="EMBL/GenBank/DDBJ databases">
        <title>Erythrobacter sediminis sp. nov., a marine bacterium from a tidal flat of Garorim Bay.</title>
        <authorList>
            <person name="Kim D."/>
            <person name="Yoo Y."/>
            <person name="Kim J.-J."/>
        </authorList>
    </citation>
    <scope>NUCLEOTIDE SEQUENCE [LARGE SCALE GENOMIC DNA]</scope>
    <source>
        <strain evidence="5 6">JGD-13</strain>
    </source>
</reference>
<organism evidence="5 6">
    <name type="scientific">Aurantiacibacter sediminis</name>
    <dbReference type="NCBI Taxonomy" id="2793064"/>
    <lineage>
        <taxon>Bacteria</taxon>
        <taxon>Pseudomonadati</taxon>
        <taxon>Pseudomonadota</taxon>
        <taxon>Alphaproteobacteria</taxon>
        <taxon>Sphingomonadales</taxon>
        <taxon>Erythrobacteraceae</taxon>
        <taxon>Aurantiacibacter</taxon>
    </lineage>
</organism>
<protein>
    <recommendedName>
        <fullName evidence="7">DUF481 domain-containing protein</fullName>
    </recommendedName>
</protein>
<dbReference type="InterPro" id="IPR036942">
    <property type="entry name" value="Beta-barrel_TonB_sf"/>
</dbReference>
<evidence type="ECO:0008006" key="7">
    <source>
        <dbReference type="Google" id="ProtNLM"/>
    </source>
</evidence>
<keyword evidence="6" id="KW-1185">Reference proteome</keyword>
<evidence type="ECO:0000256" key="2">
    <source>
        <dbReference type="ARBA" id="ARBA00023136"/>
    </source>
</evidence>
<dbReference type="SUPFAM" id="SSF56935">
    <property type="entry name" value="Porins"/>
    <property type="match status" value="1"/>
</dbReference>
<dbReference type="Proteomes" id="UP000602442">
    <property type="component" value="Unassembled WGS sequence"/>
</dbReference>
<evidence type="ECO:0000313" key="5">
    <source>
        <dbReference type="EMBL" id="MBH5321175.1"/>
    </source>
</evidence>
<sequence>MFRDKPLRAAMARARNVLRLIALVGCAFVLIASPANAQDEADDGAWVLDPFARVEAGIVLSESGDRENDLIINGDGGYLRAQIGITFGNDTSELRLDADRIEVERFDSATGRDGFNRDRLTAQFSQAIDDDWEVQLRGRLYDDLVTVESIDTDELQGSVQVEYEPERAHRFRLRGTWRDREYDDGEGVNGASSTGQGPRVDFEYRHRIGRYHYINFDLRAEEINSANPDRAYTRESVGASYTRPITRNLRVRPAIELRHTRFDGRFTVDAEERDDTQVVPEVELLWWTGNWRIEGEAKYIFSSSNDPSRDREGYRFAVSVGYVF</sequence>
<dbReference type="RefSeq" id="WP_197919864.1">
    <property type="nucleotide sequence ID" value="NZ_CAWPTA010000006.1"/>
</dbReference>
<dbReference type="EMBL" id="JAEANY010000001">
    <property type="protein sequence ID" value="MBH5321175.1"/>
    <property type="molecule type" value="Genomic_DNA"/>
</dbReference>
<comment type="caution">
    <text evidence="5">The sequence shown here is derived from an EMBL/GenBank/DDBJ whole genome shotgun (WGS) entry which is preliminary data.</text>
</comment>
<evidence type="ECO:0000313" key="6">
    <source>
        <dbReference type="Proteomes" id="UP000602442"/>
    </source>
</evidence>
<keyword evidence="4" id="KW-0732">Signal</keyword>
<name>A0ABS0N1K1_9SPHN</name>
<accession>A0ABS0N1K1</accession>
<comment type="subcellular location">
    <subcellularLocation>
        <location evidence="1">Cell outer membrane</location>
    </subcellularLocation>
</comment>
<keyword evidence="2" id="KW-0472">Membrane</keyword>
<feature type="signal peptide" evidence="4">
    <location>
        <begin position="1"/>
        <end position="37"/>
    </location>
</feature>
<keyword evidence="3" id="KW-0998">Cell outer membrane</keyword>
<dbReference type="Gene3D" id="2.40.170.20">
    <property type="entry name" value="TonB-dependent receptor, beta-barrel domain"/>
    <property type="match status" value="1"/>
</dbReference>
<feature type="chain" id="PRO_5046226928" description="DUF481 domain-containing protein" evidence="4">
    <location>
        <begin position="38"/>
        <end position="324"/>
    </location>
</feature>
<evidence type="ECO:0000256" key="3">
    <source>
        <dbReference type="ARBA" id="ARBA00023237"/>
    </source>
</evidence>
<evidence type="ECO:0000256" key="1">
    <source>
        <dbReference type="ARBA" id="ARBA00004442"/>
    </source>
</evidence>
<gene>
    <name evidence="5" type="ORF">I5L03_01090</name>
</gene>
<evidence type="ECO:0000256" key="4">
    <source>
        <dbReference type="SAM" id="SignalP"/>
    </source>
</evidence>